<keyword evidence="4" id="KW-1185">Reference proteome</keyword>
<feature type="compositionally biased region" description="Basic and acidic residues" evidence="1">
    <location>
        <begin position="220"/>
        <end position="235"/>
    </location>
</feature>
<keyword evidence="2" id="KW-0812">Transmembrane</keyword>
<sequence length="264" mass="29145">MMHFPQFAVTLTFAIACVIEADDIAKEVEGGVQLLKTGPIELVIPETLRFIVKNTAQCSGIFEVCYISDPTKNRDELRWLYANVGNHCASDSCTVFIQPKGSGLGVNVQKRDGNFYGMFVDGSKLLCPRYVINGRMNFTVIELPTCPVIVDGATLPKDKINNSKSDNTKWIIAVCVGFVTVVIVIVIIGTCFCMKSNRKPGSPTNSTDHNQGTPKSTKSPKLDHRNLSTSKRSEQKVITSTSPKTPIAKTQFKKSKQEKKRIKK</sequence>
<feature type="transmembrane region" description="Helical" evidence="2">
    <location>
        <begin position="170"/>
        <end position="193"/>
    </location>
</feature>
<accession>A0A7E4VKF1</accession>
<feature type="chain" id="PRO_5028936146" evidence="3">
    <location>
        <begin position="22"/>
        <end position="264"/>
    </location>
</feature>
<evidence type="ECO:0000313" key="4">
    <source>
        <dbReference type="Proteomes" id="UP000492821"/>
    </source>
</evidence>
<keyword evidence="2" id="KW-0472">Membrane</keyword>
<reference evidence="4" key="1">
    <citation type="journal article" date="2013" name="Genetics">
        <title>The draft genome and transcriptome of Panagrellus redivivus are shaped by the harsh demands of a free-living lifestyle.</title>
        <authorList>
            <person name="Srinivasan J."/>
            <person name="Dillman A.R."/>
            <person name="Macchietto M.G."/>
            <person name="Heikkinen L."/>
            <person name="Lakso M."/>
            <person name="Fracchia K.M."/>
            <person name="Antoshechkin I."/>
            <person name="Mortazavi A."/>
            <person name="Wong G."/>
            <person name="Sternberg P.W."/>
        </authorList>
    </citation>
    <scope>NUCLEOTIDE SEQUENCE [LARGE SCALE GENOMIC DNA]</scope>
    <source>
        <strain evidence="4">MT8872</strain>
    </source>
</reference>
<keyword evidence="3" id="KW-0732">Signal</keyword>
<evidence type="ECO:0000256" key="1">
    <source>
        <dbReference type="SAM" id="MobiDB-lite"/>
    </source>
</evidence>
<keyword evidence="2" id="KW-1133">Transmembrane helix</keyword>
<dbReference type="Proteomes" id="UP000492821">
    <property type="component" value="Unassembled WGS sequence"/>
</dbReference>
<reference evidence="5" key="2">
    <citation type="submission" date="2020-10" db="UniProtKB">
        <authorList>
            <consortium name="WormBaseParasite"/>
        </authorList>
    </citation>
    <scope>IDENTIFICATION</scope>
</reference>
<feature type="region of interest" description="Disordered" evidence="1">
    <location>
        <begin position="199"/>
        <end position="264"/>
    </location>
</feature>
<feature type="compositionally biased region" description="Polar residues" evidence="1">
    <location>
        <begin position="202"/>
        <end position="219"/>
    </location>
</feature>
<name>A0A7E4VKF1_PANRE</name>
<organism evidence="4 5">
    <name type="scientific">Panagrellus redivivus</name>
    <name type="common">Microworm</name>
    <dbReference type="NCBI Taxonomy" id="6233"/>
    <lineage>
        <taxon>Eukaryota</taxon>
        <taxon>Metazoa</taxon>
        <taxon>Ecdysozoa</taxon>
        <taxon>Nematoda</taxon>
        <taxon>Chromadorea</taxon>
        <taxon>Rhabditida</taxon>
        <taxon>Tylenchina</taxon>
        <taxon>Panagrolaimomorpha</taxon>
        <taxon>Panagrolaimoidea</taxon>
        <taxon>Panagrolaimidae</taxon>
        <taxon>Panagrellus</taxon>
    </lineage>
</organism>
<proteinExistence type="predicted"/>
<dbReference type="AlphaFoldDB" id="A0A7E4VKF1"/>
<evidence type="ECO:0000256" key="2">
    <source>
        <dbReference type="SAM" id="Phobius"/>
    </source>
</evidence>
<feature type="signal peptide" evidence="3">
    <location>
        <begin position="1"/>
        <end position="21"/>
    </location>
</feature>
<evidence type="ECO:0000256" key="3">
    <source>
        <dbReference type="SAM" id="SignalP"/>
    </source>
</evidence>
<evidence type="ECO:0000313" key="5">
    <source>
        <dbReference type="WBParaSite" id="Pan_g21614.t1"/>
    </source>
</evidence>
<feature type="compositionally biased region" description="Basic residues" evidence="1">
    <location>
        <begin position="251"/>
        <end position="264"/>
    </location>
</feature>
<dbReference type="WBParaSite" id="Pan_g21614.t1">
    <property type="protein sequence ID" value="Pan_g21614.t1"/>
    <property type="gene ID" value="Pan_g21614"/>
</dbReference>
<protein>
    <submittedName>
        <fullName evidence="5">Uncharacterized protein</fullName>
    </submittedName>
</protein>